<keyword evidence="6" id="KW-0067">ATP-binding</keyword>
<evidence type="ECO:0000256" key="8">
    <source>
        <dbReference type="ARBA" id="ARBA00023204"/>
    </source>
</evidence>
<name>A0A3B1E5D8_9ZZZZ</name>
<dbReference type="Gene3D" id="3.90.1150.50">
    <property type="entry name" value="Transcription-repair-coupling factor, D7 domain"/>
    <property type="match status" value="1"/>
</dbReference>
<dbReference type="AlphaFoldDB" id="A0A3B1E5D8"/>
<evidence type="ECO:0000256" key="6">
    <source>
        <dbReference type="ARBA" id="ARBA00022840"/>
    </source>
</evidence>
<dbReference type="HAMAP" id="MF_00969">
    <property type="entry name" value="TRCF"/>
    <property type="match status" value="1"/>
</dbReference>
<dbReference type="Pfam" id="PF17757">
    <property type="entry name" value="UvrB_inter"/>
    <property type="match status" value="1"/>
</dbReference>
<dbReference type="SUPFAM" id="SSF143517">
    <property type="entry name" value="TRCF domain-like"/>
    <property type="match status" value="1"/>
</dbReference>
<feature type="domain" description="Helicase ATP-binding" evidence="9">
    <location>
        <begin position="494"/>
        <end position="653"/>
    </location>
</feature>
<dbReference type="InterPro" id="IPR041471">
    <property type="entry name" value="UvrB_inter"/>
</dbReference>
<dbReference type="PANTHER" id="PTHR47964">
    <property type="entry name" value="ATP-DEPENDENT DNA HELICASE HOMOLOG RECG, CHLOROPLASTIC"/>
    <property type="match status" value="1"/>
</dbReference>
<keyword evidence="3" id="KW-0227">DNA damage</keyword>
<dbReference type="InterPro" id="IPR014001">
    <property type="entry name" value="Helicase_ATP-bd"/>
</dbReference>
<proteinExistence type="inferred from homology"/>
<dbReference type="SMART" id="SM01058">
    <property type="entry name" value="CarD_TRCF"/>
    <property type="match status" value="1"/>
</dbReference>
<evidence type="ECO:0000256" key="4">
    <source>
        <dbReference type="ARBA" id="ARBA00022801"/>
    </source>
</evidence>
<dbReference type="InterPro" id="IPR036101">
    <property type="entry name" value="CarD-like/TRCF_RID_sf"/>
</dbReference>
<dbReference type="Pfam" id="PF02559">
    <property type="entry name" value="CarD_TRCF_RID"/>
    <property type="match status" value="1"/>
</dbReference>
<evidence type="ECO:0000313" key="11">
    <source>
        <dbReference type="EMBL" id="VAY86435.1"/>
    </source>
</evidence>
<dbReference type="PROSITE" id="PS51192">
    <property type="entry name" value="HELICASE_ATP_BIND_1"/>
    <property type="match status" value="1"/>
</dbReference>
<keyword evidence="7" id="KW-0238">DNA-binding</keyword>
<dbReference type="Gene3D" id="3.30.2060.10">
    <property type="entry name" value="Penicillin-binding protein 1b domain"/>
    <property type="match status" value="1"/>
</dbReference>
<dbReference type="GO" id="GO:0016787">
    <property type="term" value="F:hydrolase activity"/>
    <property type="evidence" value="ECO:0007669"/>
    <property type="project" value="UniProtKB-KW"/>
</dbReference>
<dbReference type="GO" id="GO:0006281">
    <property type="term" value="P:DNA repair"/>
    <property type="evidence" value="ECO:0007669"/>
    <property type="project" value="UniProtKB-KW"/>
</dbReference>
<keyword evidence="8" id="KW-0234">DNA repair</keyword>
<feature type="domain" description="Helicase C-terminal" evidence="10">
    <location>
        <begin position="670"/>
        <end position="828"/>
    </location>
</feature>
<dbReference type="InterPro" id="IPR011545">
    <property type="entry name" value="DEAD/DEAH_box_helicase_dom"/>
</dbReference>
<evidence type="ECO:0000256" key="5">
    <source>
        <dbReference type="ARBA" id="ARBA00022806"/>
    </source>
</evidence>
<dbReference type="Pfam" id="PF03461">
    <property type="entry name" value="TRCF"/>
    <property type="match status" value="1"/>
</dbReference>
<reference evidence="11" key="1">
    <citation type="submission" date="2018-10" db="EMBL/GenBank/DDBJ databases">
        <authorList>
            <person name="Aoki K."/>
        </authorList>
    </citation>
    <scope>NUCLEOTIDE SEQUENCE</scope>
</reference>
<keyword evidence="5" id="KW-0347">Helicase</keyword>
<protein>
    <submittedName>
        <fullName evidence="11">Transcription-repair coupling factor</fullName>
    </submittedName>
</protein>
<dbReference type="SUPFAM" id="SSF141259">
    <property type="entry name" value="CarD-like"/>
    <property type="match status" value="1"/>
</dbReference>
<dbReference type="InterPro" id="IPR003711">
    <property type="entry name" value="CarD-like/TRCF_RID"/>
</dbReference>
<evidence type="ECO:0000256" key="3">
    <source>
        <dbReference type="ARBA" id="ARBA00022763"/>
    </source>
</evidence>
<dbReference type="Gene3D" id="3.40.50.11180">
    <property type="match status" value="1"/>
</dbReference>
<dbReference type="PROSITE" id="PS51194">
    <property type="entry name" value="HELICASE_CTER"/>
    <property type="match status" value="1"/>
</dbReference>
<dbReference type="GO" id="GO:0005524">
    <property type="term" value="F:ATP binding"/>
    <property type="evidence" value="ECO:0007669"/>
    <property type="project" value="UniProtKB-KW"/>
</dbReference>
<evidence type="ECO:0000256" key="2">
    <source>
        <dbReference type="ARBA" id="ARBA00022741"/>
    </source>
</evidence>
<dbReference type="InterPro" id="IPR004576">
    <property type="entry name" value="Mfd"/>
</dbReference>
<evidence type="ECO:0000259" key="9">
    <source>
        <dbReference type="PROSITE" id="PS51192"/>
    </source>
</evidence>
<sequence>MNNIYDFFKNDKNTQLLIVSDAKQAQIASDIIAYNKKISFVLSDFRANYGDDLLSFSEELQELTSTLDRYHEFKKQNKVLIAPIRTISFPLPSYKCFDKFRIEFADTIDIILFKSKLYSWGYYFVDIVTNEGEVSIRGDIIDIYPPNYEFGFRVSLFDNEVESIRKFDVENQKSFKNEIESFDISPAFLALDEQNLEIINEKIELSSSDTFIKDIHSLGFWYLGDLGEYYTNTLNSVITREALNEIEEAYIFDEYRIDKNDLLSTTPIVYSNNYTVINPTKINEFVKFHKDKNITIISNTEAKIRNSNLELNDPNIKYVYENYIINLIGDDEVIISLNKKIKKRRKKKIKIIIDELCVKDFVVHEEYGIGQFEGVEPIVIMGAKRDFVKLVYANNDKLFIPVENIDIINRYIANGGSIAVLDQLGKGSFSKLKSKVKEKLFAIAGDIIQLAATRELTNGIALNTDKEEIILFQQQAGFDYTKDQTRSVKELFVDLQSGMSMDRLLSGDVGFGKTEVAMNGLLACALSGYQALFVCPTTLLSHQHFYGLKKRLESFGVKIGKVDGRTAAKDKNYFKKEFEVGNVDILVGTHSLLNITASNLALVVIDEEHKFGVKQKEKLKELRNDVHIFSMSATPIPRTLNLALSKIKGMSSLLTPPSERLGVRSYVKEYSDQLIKEVILREKRRGGQIFYIHNSIATIKSKKEDLLEILPTLKIAIMHSQVKASNIEKIMEDFENGDYDILLATSIVESGLHLPNANSIIIDGADRFGIADLHQLRGRVGRGSKEGYCYFVIENKQKITSDAIRRLLALESNSYLGSGTALAHQDLEIRGGGNIIGEAQSGHIKQIGYSLYLKMLEDALAQLSGETQEEKQSIDIKLTISAFISHDYISEDRIRLELYRRLSKATNNSDVFEIQDEMEDRFGKLDLPTKQFIDLIIIKITALSKNIKTITNYDINISVIFEDEKKEVFKSNSRDDDDLISAVFNFLHSF</sequence>
<dbReference type="InterPro" id="IPR037235">
    <property type="entry name" value="TRCF-like_C_D7"/>
</dbReference>
<keyword evidence="1" id="KW-0963">Cytoplasm</keyword>
<dbReference type="InterPro" id="IPR047112">
    <property type="entry name" value="RecG/Mfd"/>
</dbReference>
<keyword evidence="2" id="KW-0547">Nucleotide-binding</keyword>
<dbReference type="InterPro" id="IPR027417">
    <property type="entry name" value="P-loop_NTPase"/>
</dbReference>
<accession>A0A3B1E5D8</accession>
<evidence type="ECO:0000256" key="1">
    <source>
        <dbReference type="ARBA" id="ARBA00022490"/>
    </source>
</evidence>
<dbReference type="InterPro" id="IPR001650">
    <property type="entry name" value="Helicase_C-like"/>
</dbReference>
<evidence type="ECO:0000256" key="7">
    <source>
        <dbReference type="ARBA" id="ARBA00023125"/>
    </source>
</evidence>
<dbReference type="Gene3D" id="3.40.50.300">
    <property type="entry name" value="P-loop containing nucleotide triphosphate hydrolases"/>
    <property type="match status" value="2"/>
</dbReference>
<dbReference type="Pfam" id="PF00270">
    <property type="entry name" value="DEAD"/>
    <property type="match status" value="1"/>
</dbReference>
<dbReference type="Gene3D" id="2.40.10.170">
    <property type="match status" value="1"/>
</dbReference>
<dbReference type="EMBL" id="UOYO01000012">
    <property type="protein sequence ID" value="VAY86435.1"/>
    <property type="molecule type" value="Genomic_DNA"/>
</dbReference>
<organism evidence="11">
    <name type="scientific">hydrothermal vent metagenome</name>
    <dbReference type="NCBI Taxonomy" id="652676"/>
    <lineage>
        <taxon>unclassified sequences</taxon>
        <taxon>metagenomes</taxon>
        <taxon>ecological metagenomes</taxon>
    </lineage>
</organism>
<evidence type="ECO:0000259" key="10">
    <source>
        <dbReference type="PROSITE" id="PS51194"/>
    </source>
</evidence>
<dbReference type="SMART" id="SM00490">
    <property type="entry name" value="HELICc"/>
    <property type="match status" value="1"/>
</dbReference>
<dbReference type="Pfam" id="PF00271">
    <property type="entry name" value="Helicase_C"/>
    <property type="match status" value="1"/>
</dbReference>
<dbReference type="SMART" id="SM00982">
    <property type="entry name" value="TRCF"/>
    <property type="match status" value="1"/>
</dbReference>
<dbReference type="GO" id="GO:0003678">
    <property type="term" value="F:DNA helicase activity"/>
    <property type="evidence" value="ECO:0007669"/>
    <property type="project" value="TreeGrafter"/>
</dbReference>
<dbReference type="SUPFAM" id="SSF52540">
    <property type="entry name" value="P-loop containing nucleoside triphosphate hydrolases"/>
    <property type="match status" value="2"/>
</dbReference>
<gene>
    <name evidence="11" type="ORF">MNB_ARC-1_774</name>
</gene>
<dbReference type="PANTHER" id="PTHR47964:SF1">
    <property type="entry name" value="ATP-DEPENDENT DNA HELICASE HOMOLOG RECG, CHLOROPLASTIC"/>
    <property type="match status" value="1"/>
</dbReference>
<dbReference type="GO" id="GO:0003684">
    <property type="term" value="F:damaged DNA binding"/>
    <property type="evidence" value="ECO:0007669"/>
    <property type="project" value="InterPro"/>
</dbReference>
<keyword evidence="4" id="KW-0378">Hydrolase</keyword>
<dbReference type="SMART" id="SM00487">
    <property type="entry name" value="DEXDc"/>
    <property type="match status" value="1"/>
</dbReference>
<dbReference type="InterPro" id="IPR005118">
    <property type="entry name" value="TRCF_C"/>
</dbReference>